<keyword evidence="3" id="KW-1185">Reference proteome</keyword>
<evidence type="ECO:0000313" key="2">
    <source>
        <dbReference type="EMBL" id="EKM60400.1"/>
    </source>
</evidence>
<organism evidence="2 3">
    <name type="scientific">Phanerochaete carnosa (strain HHB-10118-sp)</name>
    <name type="common">White-rot fungus</name>
    <name type="synonym">Peniophora carnosa</name>
    <dbReference type="NCBI Taxonomy" id="650164"/>
    <lineage>
        <taxon>Eukaryota</taxon>
        <taxon>Fungi</taxon>
        <taxon>Dikarya</taxon>
        <taxon>Basidiomycota</taxon>
        <taxon>Agaricomycotina</taxon>
        <taxon>Agaricomycetes</taxon>
        <taxon>Polyporales</taxon>
        <taxon>Phanerochaetaceae</taxon>
        <taxon>Phanerochaete</taxon>
    </lineage>
</organism>
<dbReference type="EMBL" id="JH930468">
    <property type="protein sequence ID" value="EKM60400.1"/>
    <property type="molecule type" value="Genomic_DNA"/>
</dbReference>
<dbReference type="GeneID" id="18910596"/>
<dbReference type="InParanoid" id="K5WLV8"/>
<sequence>MLENASSPKNELPRKRLHASSSISMASHPDSRDSSTESTTSSVSLEETKKGHYAWCEDPKPFHQFIRHWERLPTELHDYVYDLLASAERKVDLSTLSLVSRAWCRHFRPHLFTRLTLQSEEDCRMLYNVVRSPLSAWLVEHITKLLFYRISPPSYPLCTALLRLLPACRHTLHSFSFKSDRVSLSHNAALKSSLRSITSLTLWDCRFPSFRILLRILGDITYLEKVDFLKVEWSDDRLTTASNICTGAFSYIRTVKINLCTNNLAVPAWILAATSTRHSFTRRRTAGPAVSAEMWAIIELIQTFLSDSASYNSGFDVKEATTGELNRSLHQIIVLTECSQDTYRFVGSLAMRSLEGATAYISVQVIKSAPPAGGNETWSVCQIVLADSTRHRSKPHSYLLSRDWSKISSLLPEFLQLQQLQVLCGENYPEEDFRALSDKVVGGMNNRTRPLVMLQHDPGLPDGRYLQPALFDLTEKDVEAGQDQVMRAGKRSYLQPTPFDLIEKDGEAGQS</sequence>
<protein>
    <recommendedName>
        <fullName evidence="4">F-box domain-containing protein</fullName>
    </recommendedName>
</protein>
<evidence type="ECO:0000313" key="3">
    <source>
        <dbReference type="Proteomes" id="UP000008370"/>
    </source>
</evidence>
<dbReference type="KEGG" id="pco:PHACADRAFT_189534"/>
<reference evidence="2 3" key="1">
    <citation type="journal article" date="2012" name="BMC Genomics">
        <title>Comparative genomics of the white-rot fungi, Phanerochaete carnosa and P. chrysosporium, to elucidate the genetic basis of the distinct wood types they colonize.</title>
        <authorList>
            <person name="Suzuki H."/>
            <person name="MacDonald J."/>
            <person name="Syed K."/>
            <person name="Salamov A."/>
            <person name="Hori C."/>
            <person name="Aerts A."/>
            <person name="Henrissat B."/>
            <person name="Wiebenga A."/>
            <person name="vanKuyk P.A."/>
            <person name="Barry K."/>
            <person name="Lindquist E."/>
            <person name="LaButti K."/>
            <person name="Lapidus A."/>
            <person name="Lucas S."/>
            <person name="Coutinho P."/>
            <person name="Gong Y."/>
            <person name="Samejima M."/>
            <person name="Mahadevan R."/>
            <person name="Abou-Zaid M."/>
            <person name="de Vries R.P."/>
            <person name="Igarashi K."/>
            <person name="Yadav J.S."/>
            <person name="Grigoriev I.V."/>
            <person name="Master E.R."/>
        </authorList>
    </citation>
    <scope>NUCLEOTIDE SEQUENCE [LARGE SCALE GENOMIC DNA]</scope>
    <source>
        <strain evidence="2 3">HHB-10118-sp</strain>
    </source>
</reference>
<accession>K5WLV8</accession>
<dbReference type="AlphaFoldDB" id="K5WLV8"/>
<feature type="compositionally biased region" description="Low complexity" evidence="1">
    <location>
        <begin position="36"/>
        <end position="45"/>
    </location>
</feature>
<evidence type="ECO:0000256" key="1">
    <source>
        <dbReference type="SAM" id="MobiDB-lite"/>
    </source>
</evidence>
<dbReference type="HOGENOM" id="CLU_032928_0_0_1"/>
<dbReference type="RefSeq" id="XP_007389860.1">
    <property type="nucleotide sequence ID" value="XM_007389798.1"/>
</dbReference>
<dbReference type="Proteomes" id="UP000008370">
    <property type="component" value="Unassembled WGS sequence"/>
</dbReference>
<proteinExistence type="predicted"/>
<feature type="region of interest" description="Disordered" evidence="1">
    <location>
        <begin position="1"/>
        <end position="45"/>
    </location>
</feature>
<name>K5WLV8_PHACS</name>
<evidence type="ECO:0008006" key="4">
    <source>
        <dbReference type="Google" id="ProtNLM"/>
    </source>
</evidence>
<gene>
    <name evidence="2" type="ORF">PHACADRAFT_189534</name>
</gene>